<dbReference type="RefSeq" id="WP_167923833.1">
    <property type="nucleotide sequence ID" value="NZ_JAATVY010000002.1"/>
</dbReference>
<keyword evidence="1" id="KW-0472">Membrane</keyword>
<keyword evidence="1" id="KW-0812">Transmembrane</keyword>
<feature type="transmembrane region" description="Helical" evidence="1">
    <location>
        <begin position="59"/>
        <end position="77"/>
    </location>
</feature>
<organism evidence="2 3">
    <name type="scientific">Planosporangium thailandense</name>
    <dbReference type="NCBI Taxonomy" id="765197"/>
    <lineage>
        <taxon>Bacteria</taxon>
        <taxon>Bacillati</taxon>
        <taxon>Actinomycetota</taxon>
        <taxon>Actinomycetes</taxon>
        <taxon>Micromonosporales</taxon>
        <taxon>Micromonosporaceae</taxon>
        <taxon>Planosporangium</taxon>
    </lineage>
</organism>
<dbReference type="Proteomes" id="UP000722989">
    <property type="component" value="Unassembled WGS sequence"/>
</dbReference>
<evidence type="ECO:0000313" key="2">
    <source>
        <dbReference type="EMBL" id="NJC68962.1"/>
    </source>
</evidence>
<feature type="transmembrane region" description="Helical" evidence="1">
    <location>
        <begin position="129"/>
        <end position="152"/>
    </location>
</feature>
<evidence type="ECO:0000256" key="1">
    <source>
        <dbReference type="SAM" id="Phobius"/>
    </source>
</evidence>
<protein>
    <submittedName>
        <fullName evidence="2">Uncharacterized protein</fullName>
    </submittedName>
</protein>
<feature type="transmembrane region" description="Helical" evidence="1">
    <location>
        <begin position="34"/>
        <end position="53"/>
    </location>
</feature>
<feature type="transmembrane region" description="Helical" evidence="1">
    <location>
        <begin position="84"/>
        <end position="109"/>
    </location>
</feature>
<name>A0ABX0XST9_9ACTN</name>
<feature type="transmembrane region" description="Helical" evidence="1">
    <location>
        <begin position="6"/>
        <end position="27"/>
    </location>
</feature>
<reference evidence="2 3" key="1">
    <citation type="submission" date="2020-03" db="EMBL/GenBank/DDBJ databases">
        <title>WGS of the type strain of Planosporangium spp.</title>
        <authorList>
            <person name="Thawai C."/>
        </authorList>
    </citation>
    <scope>NUCLEOTIDE SEQUENCE [LARGE SCALE GENOMIC DNA]</scope>
    <source>
        <strain evidence="2 3">TBRC 5610</strain>
    </source>
</reference>
<gene>
    <name evidence="2" type="ORF">HC031_04355</name>
</gene>
<keyword evidence="3" id="KW-1185">Reference proteome</keyword>
<comment type="caution">
    <text evidence="2">The sequence shown here is derived from an EMBL/GenBank/DDBJ whole genome shotgun (WGS) entry which is preliminary data.</text>
</comment>
<proteinExistence type="predicted"/>
<accession>A0ABX0XST9</accession>
<keyword evidence="1" id="KW-1133">Transmembrane helix</keyword>
<evidence type="ECO:0000313" key="3">
    <source>
        <dbReference type="Proteomes" id="UP000722989"/>
    </source>
</evidence>
<dbReference type="EMBL" id="JAATVY010000002">
    <property type="protein sequence ID" value="NJC68962.1"/>
    <property type="molecule type" value="Genomic_DNA"/>
</dbReference>
<sequence length="166" mass="16557">MPRPLFTVTGGLLGGAGLLTGIASLAVPWGRFRVSGALPVGTAVPVPAPLVVFQAPHGTWYLILLGLLAGLFAVAALDTGRGAHLALTVAPTAGIVTVLVVIWLANGIAGAAVGANAIGFAGLRVTGEAAYGVWIGMATGPLLGFGAGALALGRRRTDPRPRAMHP</sequence>